<proteinExistence type="predicted"/>
<reference evidence="1" key="1">
    <citation type="submission" date="2020-07" db="EMBL/GenBank/DDBJ databases">
        <title>Multicomponent nature underlies the extraordinary mechanical properties of spider dragline silk.</title>
        <authorList>
            <person name="Kono N."/>
            <person name="Nakamura H."/>
            <person name="Mori M."/>
            <person name="Yoshida Y."/>
            <person name="Ohtoshi R."/>
            <person name="Malay A.D."/>
            <person name="Moran D.A.P."/>
            <person name="Tomita M."/>
            <person name="Numata K."/>
            <person name="Arakawa K."/>
        </authorList>
    </citation>
    <scope>NUCLEOTIDE SEQUENCE</scope>
</reference>
<dbReference type="AlphaFoldDB" id="A0A8X6FID4"/>
<evidence type="ECO:0000313" key="2">
    <source>
        <dbReference type="Proteomes" id="UP000887116"/>
    </source>
</evidence>
<protein>
    <submittedName>
        <fullName evidence="1">Uncharacterized protein</fullName>
    </submittedName>
</protein>
<organism evidence="1 2">
    <name type="scientific">Trichonephila clavata</name>
    <name type="common">Joro spider</name>
    <name type="synonym">Nephila clavata</name>
    <dbReference type="NCBI Taxonomy" id="2740835"/>
    <lineage>
        <taxon>Eukaryota</taxon>
        <taxon>Metazoa</taxon>
        <taxon>Ecdysozoa</taxon>
        <taxon>Arthropoda</taxon>
        <taxon>Chelicerata</taxon>
        <taxon>Arachnida</taxon>
        <taxon>Araneae</taxon>
        <taxon>Araneomorphae</taxon>
        <taxon>Entelegynae</taxon>
        <taxon>Araneoidea</taxon>
        <taxon>Nephilidae</taxon>
        <taxon>Trichonephila</taxon>
    </lineage>
</organism>
<keyword evidence="2" id="KW-1185">Reference proteome</keyword>
<accession>A0A8X6FID4</accession>
<sequence>MQWVILRGGVLEHQAAKPLMVAARLVRFSGTIPDDEERMPVTEKSIYRFLSNPPSVDIDHFSNSTFRTVVNGHAVSGC</sequence>
<evidence type="ECO:0000313" key="1">
    <source>
        <dbReference type="EMBL" id="GFQ80963.1"/>
    </source>
</evidence>
<dbReference type="EMBL" id="BMAO01022296">
    <property type="protein sequence ID" value="GFQ80963.1"/>
    <property type="molecule type" value="Genomic_DNA"/>
</dbReference>
<dbReference type="Proteomes" id="UP000887116">
    <property type="component" value="Unassembled WGS sequence"/>
</dbReference>
<gene>
    <name evidence="1" type="ORF">TNCT_171821</name>
</gene>
<name>A0A8X6FID4_TRICU</name>
<comment type="caution">
    <text evidence="1">The sequence shown here is derived from an EMBL/GenBank/DDBJ whole genome shotgun (WGS) entry which is preliminary data.</text>
</comment>